<evidence type="ECO:0000313" key="3">
    <source>
        <dbReference type="Proteomes" id="UP001164746"/>
    </source>
</evidence>
<feature type="region of interest" description="Disordered" evidence="1">
    <location>
        <begin position="154"/>
        <end position="177"/>
    </location>
</feature>
<evidence type="ECO:0000256" key="1">
    <source>
        <dbReference type="SAM" id="MobiDB-lite"/>
    </source>
</evidence>
<gene>
    <name evidence="2" type="ORF">MAR_009854</name>
</gene>
<protein>
    <submittedName>
        <fullName evidence="2">Uncharacterized protein</fullName>
    </submittedName>
</protein>
<accession>A0ABY7E827</accession>
<name>A0ABY7E827_MYAAR</name>
<sequence length="840" mass="93760">MLDGIKPFLHEAIDINYPVNIQQKANGTSALNSSKTNVNGDVKYGNDVINTTKAEVTTSNAVNIAKSVDNISASVRLPVRDIEMNIMRADSQRGSAGFVTVENSDQLMPLQLRAKNHNSMQWHFIFNNTTILQKYLLDDIRYEGGEVETGIGPLHGGWKQSAENHQDRKQPWVETGSHDIVRTYSPKRRLESQYGHPQPVSNEWGYIILQSGVFVQSPQDVQRMHLEKRINKYMKDLSDLHKASIGQLKCPSMFRLQQQTCESSYLFKIEKLPSSSCRGSAEVSWPRMSEISFTVRQQHTVRYSGINMTVSWLRATLSASMIPKEDSYSGIYVTILWLWATLSTSKVASFDRCVIHKSHGKHTVSNSASLSHDFRPHSPHPYTKRGQVCNTQETLLTDIHCQFSMNATFAWLLATQSTSKVPSDSVGTFPSGEELQTTGDTMADICIYRLMNFFSSCLQADKYSSGIVLKQMNTVSPVRLPPSFPPPDGCIYCKRMSLARGCWVSTENRYAPVVLSWVGHFGTRSGQEWVASVFNILAASCLLSSNVSVRQNSRVWMSVIRKPGKKLNPHPASLPGISTKNLRLLGINLFTSKISQFSTGSAVFWFSHRRAKASSRTCSSLQTRACSSKPTSTIPNHRLPLQHPGTSKMAYQCCQGAIFAFTRPRHIMENGTETLARDHEAGTPFLQLGLKVFPWQPWSAFRNRSIGSWMGTDRSWTVCQVGGGGSFLADTVGQLNSHQAVVHDFILLYRRLAAMEDITWFDKPPYENSSKGILRRADKEQLYQEEEKADDGSGGGGKIGGGGWWWWLRKEEEGVGGGGDGGLEEEEEGGVYVDKFMLSS</sequence>
<feature type="compositionally biased region" description="Basic and acidic residues" evidence="1">
    <location>
        <begin position="162"/>
        <end position="177"/>
    </location>
</feature>
<dbReference type="EMBL" id="CP111015">
    <property type="protein sequence ID" value="WAR03296.1"/>
    <property type="molecule type" value="Genomic_DNA"/>
</dbReference>
<proteinExistence type="predicted"/>
<dbReference type="Proteomes" id="UP001164746">
    <property type="component" value="Chromosome 4"/>
</dbReference>
<organism evidence="2 3">
    <name type="scientific">Mya arenaria</name>
    <name type="common">Soft-shell clam</name>
    <dbReference type="NCBI Taxonomy" id="6604"/>
    <lineage>
        <taxon>Eukaryota</taxon>
        <taxon>Metazoa</taxon>
        <taxon>Spiralia</taxon>
        <taxon>Lophotrochozoa</taxon>
        <taxon>Mollusca</taxon>
        <taxon>Bivalvia</taxon>
        <taxon>Autobranchia</taxon>
        <taxon>Heteroconchia</taxon>
        <taxon>Euheterodonta</taxon>
        <taxon>Imparidentia</taxon>
        <taxon>Neoheterodontei</taxon>
        <taxon>Myida</taxon>
        <taxon>Myoidea</taxon>
        <taxon>Myidae</taxon>
        <taxon>Mya</taxon>
    </lineage>
</organism>
<evidence type="ECO:0000313" key="2">
    <source>
        <dbReference type="EMBL" id="WAR03296.1"/>
    </source>
</evidence>
<reference evidence="2" key="1">
    <citation type="submission" date="2022-11" db="EMBL/GenBank/DDBJ databases">
        <title>Centuries of genome instability and evolution in soft-shell clam transmissible cancer (bioRxiv).</title>
        <authorList>
            <person name="Hart S.F.M."/>
            <person name="Yonemitsu M.A."/>
            <person name="Giersch R.M."/>
            <person name="Beal B.F."/>
            <person name="Arriagada G."/>
            <person name="Davis B.W."/>
            <person name="Ostrander E.A."/>
            <person name="Goff S.P."/>
            <person name="Metzger M.J."/>
        </authorList>
    </citation>
    <scope>NUCLEOTIDE SEQUENCE</scope>
    <source>
        <strain evidence="2">MELC-2E11</strain>
        <tissue evidence="2">Siphon/mantle</tissue>
    </source>
</reference>
<keyword evidence="3" id="KW-1185">Reference proteome</keyword>